<accession>A0AAV4W2S1</accession>
<proteinExistence type="predicted"/>
<protein>
    <submittedName>
        <fullName evidence="1">Uncharacterized protein</fullName>
    </submittedName>
</protein>
<sequence length="128" mass="14565">MAEKWSIVEKCRANNHHNSGLSVLHRNKHKLHIHTKILNSRNAGYSRVSCLLLSVIVDVRSGGKQLQSWSPGVEPFRCLSRAPKIGRFAPGNIRFTHPDVEISTHFKRAMGARSHAKMTRFDTDWRLA</sequence>
<comment type="caution">
    <text evidence="1">The sequence shown here is derived from an EMBL/GenBank/DDBJ whole genome shotgun (WGS) entry which is preliminary data.</text>
</comment>
<gene>
    <name evidence="1" type="ORF">CEXT_75401</name>
</gene>
<evidence type="ECO:0000313" key="2">
    <source>
        <dbReference type="Proteomes" id="UP001054945"/>
    </source>
</evidence>
<evidence type="ECO:0000313" key="1">
    <source>
        <dbReference type="EMBL" id="GIY76932.1"/>
    </source>
</evidence>
<dbReference type="EMBL" id="BPLR01015553">
    <property type="protein sequence ID" value="GIY76932.1"/>
    <property type="molecule type" value="Genomic_DNA"/>
</dbReference>
<organism evidence="1 2">
    <name type="scientific">Caerostris extrusa</name>
    <name type="common">Bark spider</name>
    <name type="synonym">Caerostris bankana</name>
    <dbReference type="NCBI Taxonomy" id="172846"/>
    <lineage>
        <taxon>Eukaryota</taxon>
        <taxon>Metazoa</taxon>
        <taxon>Ecdysozoa</taxon>
        <taxon>Arthropoda</taxon>
        <taxon>Chelicerata</taxon>
        <taxon>Arachnida</taxon>
        <taxon>Araneae</taxon>
        <taxon>Araneomorphae</taxon>
        <taxon>Entelegynae</taxon>
        <taxon>Araneoidea</taxon>
        <taxon>Araneidae</taxon>
        <taxon>Caerostris</taxon>
    </lineage>
</organism>
<dbReference type="AlphaFoldDB" id="A0AAV4W2S1"/>
<dbReference type="Proteomes" id="UP001054945">
    <property type="component" value="Unassembled WGS sequence"/>
</dbReference>
<name>A0AAV4W2S1_CAEEX</name>
<reference evidence="1 2" key="1">
    <citation type="submission" date="2021-06" db="EMBL/GenBank/DDBJ databases">
        <title>Caerostris extrusa draft genome.</title>
        <authorList>
            <person name="Kono N."/>
            <person name="Arakawa K."/>
        </authorList>
    </citation>
    <scope>NUCLEOTIDE SEQUENCE [LARGE SCALE GENOMIC DNA]</scope>
</reference>
<keyword evidence="2" id="KW-1185">Reference proteome</keyword>